<dbReference type="Proteomes" id="UP001500979">
    <property type="component" value="Unassembled WGS sequence"/>
</dbReference>
<dbReference type="EMBL" id="BAAAUX010000011">
    <property type="protein sequence ID" value="GAA2786823.1"/>
    <property type="molecule type" value="Genomic_DNA"/>
</dbReference>
<sequence>MDFSDLGIPPGRDPEYPCRIWAEPHRCLHPYEHVRLQAAHFPADIEEAVFTMDCFACGSRFDQNSRQGWVYDYLARMMDEGRVGYVRKDDLEIVGRIDRERTKYGRIFDAITGHGNPITASPVVLRRPD</sequence>
<gene>
    <name evidence="1" type="ORF">GCM10010470_21480</name>
</gene>
<proteinExistence type="predicted"/>
<comment type="caution">
    <text evidence="1">The sequence shown here is derived from an EMBL/GenBank/DDBJ whole genome shotgun (WGS) entry which is preliminary data.</text>
</comment>
<protein>
    <submittedName>
        <fullName evidence="1">Uncharacterized protein</fullName>
    </submittedName>
</protein>
<evidence type="ECO:0000313" key="1">
    <source>
        <dbReference type="EMBL" id="GAA2786823.1"/>
    </source>
</evidence>
<organism evidence="1 2">
    <name type="scientific">Saccharopolyspora taberi</name>
    <dbReference type="NCBI Taxonomy" id="60895"/>
    <lineage>
        <taxon>Bacteria</taxon>
        <taxon>Bacillati</taxon>
        <taxon>Actinomycetota</taxon>
        <taxon>Actinomycetes</taxon>
        <taxon>Pseudonocardiales</taxon>
        <taxon>Pseudonocardiaceae</taxon>
        <taxon>Saccharopolyspora</taxon>
    </lineage>
</organism>
<keyword evidence="2" id="KW-1185">Reference proteome</keyword>
<accession>A0ABN3VCL5</accession>
<name>A0ABN3VCL5_9PSEU</name>
<reference evidence="1 2" key="1">
    <citation type="journal article" date="2019" name="Int. J. Syst. Evol. Microbiol.">
        <title>The Global Catalogue of Microorganisms (GCM) 10K type strain sequencing project: providing services to taxonomists for standard genome sequencing and annotation.</title>
        <authorList>
            <consortium name="The Broad Institute Genomics Platform"/>
            <consortium name="The Broad Institute Genome Sequencing Center for Infectious Disease"/>
            <person name="Wu L."/>
            <person name="Ma J."/>
        </authorList>
    </citation>
    <scope>NUCLEOTIDE SEQUENCE [LARGE SCALE GENOMIC DNA]</scope>
    <source>
        <strain evidence="1 2">JCM 9383</strain>
    </source>
</reference>
<dbReference type="RefSeq" id="WP_344679421.1">
    <property type="nucleotide sequence ID" value="NZ_BAAAUX010000011.1"/>
</dbReference>
<evidence type="ECO:0000313" key="2">
    <source>
        <dbReference type="Proteomes" id="UP001500979"/>
    </source>
</evidence>